<accession>A0A9D3V700</accession>
<name>A0A9D3V700_9ROSI</name>
<dbReference type="EMBL" id="JAIQCV010000008">
    <property type="protein sequence ID" value="KAH1073437.1"/>
    <property type="molecule type" value="Genomic_DNA"/>
</dbReference>
<evidence type="ECO:0000313" key="11">
    <source>
        <dbReference type="EMBL" id="KAH1073437.1"/>
    </source>
</evidence>
<evidence type="ECO:0000256" key="8">
    <source>
        <dbReference type="ARBA" id="ARBA00023157"/>
    </source>
</evidence>
<dbReference type="GO" id="GO:0005802">
    <property type="term" value="C:trans-Golgi network"/>
    <property type="evidence" value="ECO:0007669"/>
    <property type="project" value="TreeGrafter"/>
</dbReference>
<evidence type="ECO:0000256" key="4">
    <source>
        <dbReference type="ARBA" id="ARBA00012238"/>
    </source>
</evidence>
<proteinExistence type="inferred from homology"/>
<evidence type="ECO:0000256" key="7">
    <source>
        <dbReference type="ARBA" id="ARBA00022837"/>
    </source>
</evidence>
<dbReference type="PANTHER" id="PTHR11742">
    <property type="entry name" value="MANNOSYL-OLIGOSACCHARIDE ALPHA-1,2-MANNOSIDASE-RELATED"/>
    <property type="match status" value="1"/>
</dbReference>
<dbReference type="EC" id="3.2.1.113" evidence="4"/>
<dbReference type="InterPro" id="IPR001382">
    <property type="entry name" value="Glyco_hydro_47"/>
</dbReference>
<keyword evidence="6" id="KW-0378">Hydrolase</keyword>
<keyword evidence="7" id="KW-0106">Calcium</keyword>
<comment type="catalytic activity">
    <reaction evidence="9">
        <text>N(4)-(alpha-D-Man-(1-&gt;2)-alpha-D-Man-(1-&gt;2)-alpha-D-Man-(1-&gt;3)-[alpha-D-Man-(1-&gt;3)-[alpha-D-Man-(1-&gt;2)-alpha-D-Man-(1-&gt;6)]-alpha-D-Man-(1-&gt;6)]-beta-D-Man-(1-&gt;4)-beta-D-GlcNAc-(1-&gt;4)-beta-D-GlcNAc)-L-asparaginyl-[protein] (N-glucan mannose isomer 8A1,2,3B1,3) + 3 H2O = N(4)-(alpha-D-Man-(1-&gt;3)-[alpha-D-Man-(1-&gt;3)-[alpha-D-Man-(1-&gt;6)]-alpha-D-Man-(1-&gt;6)]-beta-D-Man-(1-&gt;4)-beta-D-GlcNAc-(1-&gt;4)-beta-D-GlcNAc)-L-asparaginyl-[protein] (N-glucan mannose isomer 5A1,2) + 3 beta-D-mannose</text>
        <dbReference type="Rhea" id="RHEA:56028"/>
        <dbReference type="Rhea" id="RHEA-COMP:14358"/>
        <dbReference type="Rhea" id="RHEA-COMP:14367"/>
        <dbReference type="ChEBI" id="CHEBI:15377"/>
        <dbReference type="ChEBI" id="CHEBI:28563"/>
        <dbReference type="ChEBI" id="CHEBI:59087"/>
        <dbReference type="ChEBI" id="CHEBI:60628"/>
        <dbReference type="EC" id="3.2.1.113"/>
    </reaction>
</comment>
<dbReference type="GO" id="GO:0004571">
    <property type="term" value="F:mannosyl-oligosaccharide 1,2-alpha-mannosidase activity"/>
    <property type="evidence" value="ECO:0007669"/>
    <property type="project" value="UniProtKB-EC"/>
</dbReference>
<dbReference type="GO" id="GO:0005975">
    <property type="term" value="P:carbohydrate metabolic process"/>
    <property type="evidence" value="ECO:0007669"/>
    <property type="project" value="InterPro"/>
</dbReference>
<protein>
    <recommendedName>
        <fullName evidence="4">mannosyl-oligosaccharide 1,2-alpha-mannosidase</fullName>
        <ecNumber evidence="4">3.2.1.113</ecNumber>
    </recommendedName>
</protein>
<evidence type="ECO:0000256" key="5">
    <source>
        <dbReference type="ARBA" id="ARBA00022723"/>
    </source>
</evidence>
<dbReference type="PANTHER" id="PTHR11742:SF55">
    <property type="entry name" value="ENDOPLASMIC RETICULUM MANNOSYL-OLIGOSACCHARIDE 1,2-ALPHA-MANNOSIDASE"/>
    <property type="match status" value="1"/>
</dbReference>
<keyword evidence="5" id="KW-0479">Metal-binding</keyword>
<dbReference type="GO" id="GO:0005783">
    <property type="term" value="C:endoplasmic reticulum"/>
    <property type="evidence" value="ECO:0007669"/>
    <property type="project" value="TreeGrafter"/>
</dbReference>
<keyword evidence="12" id="KW-1185">Reference proteome</keyword>
<comment type="caution">
    <text evidence="11">The sequence shown here is derived from an EMBL/GenBank/DDBJ whole genome shotgun (WGS) entry which is preliminary data.</text>
</comment>
<keyword evidence="8" id="KW-1015">Disulfide bond</keyword>
<dbReference type="GO" id="GO:0016020">
    <property type="term" value="C:membrane"/>
    <property type="evidence" value="ECO:0007669"/>
    <property type="project" value="InterPro"/>
</dbReference>
<evidence type="ECO:0000256" key="2">
    <source>
        <dbReference type="ARBA" id="ARBA00004922"/>
    </source>
</evidence>
<comment type="pathway">
    <text evidence="2">Protein modification; protein glycosylation.</text>
</comment>
<evidence type="ECO:0000256" key="10">
    <source>
        <dbReference type="ARBA" id="ARBA00048605"/>
    </source>
</evidence>
<evidence type="ECO:0000256" key="6">
    <source>
        <dbReference type="ARBA" id="ARBA00022801"/>
    </source>
</evidence>
<organism evidence="11 12">
    <name type="scientific">Gossypium stocksii</name>
    <dbReference type="NCBI Taxonomy" id="47602"/>
    <lineage>
        <taxon>Eukaryota</taxon>
        <taxon>Viridiplantae</taxon>
        <taxon>Streptophyta</taxon>
        <taxon>Embryophyta</taxon>
        <taxon>Tracheophyta</taxon>
        <taxon>Spermatophyta</taxon>
        <taxon>Magnoliopsida</taxon>
        <taxon>eudicotyledons</taxon>
        <taxon>Gunneridae</taxon>
        <taxon>Pentapetalae</taxon>
        <taxon>rosids</taxon>
        <taxon>malvids</taxon>
        <taxon>Malvales</taxon>
        <taxon>Malvaceae</taxon>
        <taxon>Malvoideae</taxon>
        <taxon>Gossypium</taxon>
    </lineage>
</organism>
<comment type="cofactor">
    <cofactor evidence="1">
        <name>Ca(2+)</name>
        <dbReference type="ChEBI" id="CHEBI:29108"/>
    </cofactor>
</comment>
<sequence>MNLANSGPKPTIYLEIAKNLADRLLSAFTSSPTPILYSDVLLKNSSAHPASNLLSSTSEVSTLQLEFNYLSAIFGDPKYKTEGMKVFAHFKTLPKVEGLVPIYIRIALTSAVTSFCF</sequence>
<dbReference type="GO" id="GO:0005768">
    <property type="term" value="C:endosome"/>
    <property type="evidence" value="ECO:0007669"/>
    <property type="project" value="TreeGrafter"/>
</dbReference>
<dbReference type="Proteomes" id="UP000828251">
    <property type="component" value="Unassembled WGS sequence"/>
</dbReference>
<dbReference type="InterPro" id="IPR050749">
    <property type="entry name" value="Glycosyl_Hydrolase_47"/>
</dbReference>
<gene>
    <name evidence="11" type="ORF">J1N35_025765</name>
</gene>
<dbReference type="InterPro" id="IPR012341">
    <property type="entry name" value="6hp_glycosidase-like_sf"/>
</dbReference>
<evidence type="ECO:0000256" key="9">
    <source>
        <dbReference type="ARBA" id="ARBA00047669"/>
    </source>
</evidence>
<evidence type="ECO:0000256" key="1">
    <source>
        <dbReference type="ARBA" id="ARBA00001913"/>
    </source>
</evidence>
<dbReference type="GO" id="GO:0005509">
    <property type="term" value="F:calcium ion binding"/>
    <property type="evidence" value="ECO:0007669"/>
    <property type="project" value="InterPro"/>
</dbReference>
<evidence type="ECO:0000256" key="3">
    <source>
        <dbReference type="ARBA" id="ARBA00007658"/>
    </source>
</evidence>
<comment type="catalytic activity">
    <reaction evidence="10">
        <text>N(4)-(alpha-D-Man-(1-&gt;2)-alpha-D-Man-(1-&gt;2)-alpha-D-Man-(1-&gt;3)-[alpha-D-Man-(1-&gt;2)-alpha-D-Man-(1-&gt;3)-[alpha-D-Man-(1-&gt;2)-alpha-D-Man-(1-&gt;6)]-alpha-D-Man-(1-&gt;6)]-beta-D-Man-(1-&gt;4)-beta-D-GlcNAc-(1-&gt;4)-beta-D-GlcNAc)-L-asparaginyl-[protein] (N-glucan mannose isomer 9A1,2,3B1,2,3) + 4 H2O = N(4)-(alpha-D-Man-(1-&gt;3)-[alpha-D-Man-(1-&gt;3)-[alpha-D-Man-(1-&gt;6)]-alpha-D-Man-(1-&gt;6)]-beta-D-Man-(1-&gt;4)-beta-D-GlcNAc-(1-&gt;4)-beta-D-GlcNAc)-L-asparaginyl-[protein] (N-glucan mannose isomer 5A1,2) + 4 beta-D-mannose</text>
        <dbReference type="Rhea" id="RHEA:56008"/>
        <dbReference type="Rhea" id="RHEA-COMP:14356"/>
        <dbReference type="Rhea" id="RHEA-COMP:14367"/>
        <dbReference type="ChEBI" id="CHEBI:15377"/>
        <dbReference type="ChEBI" id="CHEBI:28563"/>
        <dbReference type="ChEBI" id="CHEBI:59087"/>
        <dbReference type="ChEBI" id="CHEBI:139493"/>
        <dbReference type="EC" id="3.2.1.113"/>
    </reaction>
</comment>
<dbReference type="Gene3D" id="1.50.10.10">
    <property type="match status" value="1"/>
</dbReference>
<dbReference type="AlphaFoldDB" id="A0A9D3V700"/>
<dbReference type="InterPro" id="IPR036026">
    <property type="entry name" value="Seven-hairpin_glycosidases"/>
</dbReference>
<dbReference type="OrthoDB" id="1708162at2759"/>
<evidence type="ECO:0000313" key="12">
    <source>
        <dbReference type="Proteomes" id="UP000828251"/>
    </source>
</evidence>
<dbReference type="Pfam" id="PF01532">
    <property type="entry name" value="Glyco_hydro_47"/>
    <property type="match status" value="1"/>
</dbReference>
<dbReference type="SUPFAM" id="SSF48225">
    <property type="entry name" value="Seven-hairpin glycosidases"/>
    <property type="match status" value="1"/>
</dbReference>
<reference evidence="11 12" key="1">
    <citation type="journal article" date="2021" name="Plant Biotechnol. J.">
        <title>Multi-omics assisted identification of the key and species-specific regulatory components of drought-tolerant mechanisms in Gossypium stocksii.</title>
        <authorList>
            <person name="Yu D."/>
            <person name="Ke L."/>
            <person name="Zhang D."/>
            <person name="Wu Y."/>
            <person name="Sun Y."/>
            <person name="Mei J."/>
            <person name="Sun J."/>
            <person name="Sun Y."/>
        </authorList>
    </citation>
    <scope>NUCLEOTIDE SEQUENCE [LARGE SCALE GENOMIC DNA]</scope>
    <source>
        <strain evidence="12">cv. E1</strain>
        <tissue evidence="11">Leaf</tissue>
    </source>
</reference>
<comment type="similarity">
    <text evidence="3">Belongs to the glycosyl hydrolase 47 family.</text>
</comment>